<proteinExistence type="predicted"/>
<evidence type="ECO:0000313" key="3">
    <source>
        <dbReference type="EMBL" id="OOK68750.1"/>
    </source>
</evidence>
<dbReference type="GO" id="GO:0004792">
    <property type="term" value="F:thiosulfate-cyanide sulfurtransferase activity"/>
    <property type="evidence" value="ECO:0007669"/>
    <property type="project" value="InterPro"/>
</dbReference>
<dbReference type="InterPro" id="IPR036873">
    <property type="entry name" value="Rhodanese-like_dom_sf"/>
</dbReference>
<evidence type="ECO:0000313" key="4">
    <source>
        <dbReference type="Proteomes" id="UP000189229"/>
    </source>
</evidence>
<feature type="domain" description="Rhodanese" evidence="2">
    <location>
        <begin position="2"/>
        <end position="42"/>
    </location>
</feature>
<dbReference type="InterPro" id="IPR001307">
    <property type="entry name" value="Thiosulphate_STrfase_CS"/>
</dbReference>
<gene>
    <name evidence="3" type="ORF">BZL30_7069</name>
</gene>
<reference evidence="3 4" key="1">
    <citation type="submission" date="2017-02" db="EMBL/GenBank/DDBJ databases">
        <title>Complete genome sequences of Mycobacterium kansasii strains isolated from rhesus macaques.</title>
        <authorList>
            <person name="Panda A."/>
            <person name="Nagaraj S."/>
            <person name="Zhao X."/>
            <person name="Tettelin H."/>
            <person name="Detolla L.J."/>
        </authorList>
    </citation>
    <scope>NUCLEOTIDE SEQUENCE [LARGE SCALE GENOMIC DNA]</scope>
    <source>
        <strain evidence="3 4">11-3813</strain>
    </source>
</reference>
<dbReference type="AlphaFoldDB" id="A0A1V3WP41"/>
<feature type="compositionally biased region" description="Low complexity" evidence="1">
    <location>
        <begin position="70"/>
        <end position="79"/>
    </location>
</feature>
<dbReference type="PROSITE" id="PS50206">
    <property type="entry name" value="RHODANESE_3"/>
    <property type="match status" value="1"/>
</dbReference>
<accession>A0A1V3WP41</accession>
<dbReference type="PROSITE" id="PS00380">
    <property type="entry name" value="RHODANESE_1"/>
    <property type="match status" value="1"/>
</dbReference>
<dbReference type="SUPFAM" id="SSF52821">
    <property type="entry name" value="Rhodanese/Cell cycle control phosphatase"/>
    <property type="match status" value="1"/>
</dbReference>
<dbReference type="Gene3D" id="3.40.250.10">
    <property type="entry name" value="Rhodanese-like domain"/>
    <property type="match status" value="1"/>
</dbReference>
<evidence type="ECO:0000256" key="1">
    <source>
        <dbReference type="SAM" id="MobiDB-lite"/>
    </source>
</evidence>
<dbReference type="Proteomes" id="UP000189229">
    <property type="component" value="Unassembled WGS sequence"/>
</dbReference>
<dbReference type="InterPro" id="IPR001763">
    <property type="entry name" value="Rhodanese-like_dom"/>
</dbReference>
<organism evidence="3 4">
    <name type="scientific">Mycobacterium kansasii</name>
    <dbReference type="NCBI Taxonomy" id="1768"/>
    <lineage>
        <taxon>Bacteria</taxon>
        <taxon>Bacillati</taxon>
        <taxon>Actinomycetota</taxon>
        <taxon>Actinomycetes</taxon>
        <taxon>Mycobacteriales</taxon>
        <taxon>Mycobacteriaceae</taxon>
        <taxon>Mycobacterium</taxon>
    </lineage>
</organism>
<dbReference type="EMBL" id="MVBM01000007">
    <property type="protein sequence ID" value="OOK68750.1"/>
    <property type="molecule type" value="Genomic_DNA"/>
</dbReference>
<name>A0A1V3WP41_MYCKA</name>
<dbReference type="Pfam" id="PF00581">
    <property type="entry name" value="Rhodanese"/>
    <property type="match status" value="1"/>
</dbReference>
<comment type="caution">
    <text evidence="3">The sequence shown here is derived from an EMBL/GenBank/DDBJ whole genome shotgun (WGS) entry which is preliminary data.</text>
</comment>
<evidence type="ECO:0000259" key="2">
    <source>
        <dbReference type="PROSITE" id="PS50206"/>
    </source>
</evidence>
<feature type="region of interest" description="Disordered" evidence="1">
    <location>
        <begin position="59"/>
        <end position="79"/>
    </location>
</feature>
<sequence length="79" mass="8476">MRPHEEYQAGHIPGAINIPVAELAGRLAELPADRDIVAYCRGAYCVMAPTQSILLAPRPRGDAARRRNARMAVGRPAGA</sequence>
<protein>
    <submittedName>
        <fullName evidence="3">Rhodanese-like domain protein</fullName>
    </submittedName>
</protein>